<accession>A0A5C5YRJ2</accession>
<protein>
    <recommendedName>
        <fullName evidence="1">BON domain-containing protein</fullName>
    </recommendedName>
</protein>
<dbReference type="Proteomes" id="UP000318478">
    <property type="component" value="Unassembled WGS sequence"/>
</dbReference>
<sequence length="99" mass="10926">MPPTSKQRRAVLSHVADVPQFSAESSPSEGGSLASRIQSRIQRRLGDRIRDLQVYVIDKNVTLQGCCATYYSKQLAQHAALGVLEDERLENDICVGLVN</sequence>
<dbReference type="InterPro" id="IPR007055">
    <property type="entry name" value="BON_dom"/>
</dbReference>
<dbReference type="EMBL" id="SJPO01000004">
    <property type="protein sequence ID" value="TWT77546.1"/>
    <property type="molecule type" value="Genomic_DNA"/>
</dbReference>
<gene>
    <name evidence="2" type="ORF">Pla123a_22070</name>
</gene>
<reference evidence="2 3" key="1">
    <citation type="submission" date="2019-02" db="EMBL/GenBank/DDBJ databases">
        <title>Deep-cultivation of Planctomycetes and their phenomic and genomic characterization uncovers novel biology.</title>
        <authorList>
            <person name="Wiegand S."/>
            <person name="Jogler M."/>
            <person name="Boedeker C."/>
            <person name="Pinto D."/>
            <person name="Vollmers J."/>
            <person name="Rivas-Marin E."/>
            <person name="Kohn T."/>
            <person name="Peeters S.H."/>
            <person name="Heuer A."/>
            <person name="Rast P."/>
            <person name="Oberbeckmann S."/>
            <person name="Bunk B."/>
            <person name="Jeske O."/>
            <person name="Meyerdierks A."/>
            <person name="Storesund J.E."/>
            <person name="Kallscheuer N."/>
            <person name="Luecker S."/>
            <person name="Lage O.M."/>
            <person name="Pohl T."/>
            <person name="Merkel B.J."/>
            <person name="Hornburger P."/>
            <person name="Mueller R.-W."/>
            <person name="Bruemmer F."/>
            <person name="Labrenz M."/>
            <person name="Spormann A.M."/>
            <person name="Op Den Camp H."/>
            <person name="Overmann J."/>
            <person name="Amann R."/>
            <person name="Jetten M.S.M."/>
            <person name="Mascher T."/>
            <person name="Medema M.H."/>
            <person name="Devos D.P."/>
            <person name="Kaster A.-K."/>
            <person name="Ovreas L."/>
            <person name="Rohde M."/>
            <person name="Galperin M.Y."/>
            <person name="Jogler C."/>
        </authorList>
    </citation>
    <scope>NUCLEOTIDE SEQUENCE [LARGE SCALE GENOMIC DNA]</scope>
    <source>
        <strain evidence="2 3">Pla123a</strain>
    </source>
</reference>
<dbReference type="Pfam" id="PF04972">
    <property type="entry name" value="BON"/>
    <property type="match status" value="1"/>
</dbReference>
<organism evidence="2 3">
    <name type="scientific">Posidoniimonas polymericola</name>
    <dbReference type="NCBI Taxonomy" id="2528002"/>
    <lineage>
        <taxon>Bacteria</taxon>
        <taxon>Pseudomonadati</taxon>
        <taxon>Planctomycetota</taxon>
        <taxon>Planctomycetia</taxon>
        <taxon>Pirellulales</taxon>
        <taxon>Lacipirellulaceae</taxon>
        <taxon>Posidoniimonas</taxon>
    </lineage>
</organism>
<comment type="caution">
    <text evidence="2">The sequence shown here is derived from an EMBL/GenBank/DDBJ whole genome shotgun (WGS) entry which is preliminary data.</text>
</comment>
<proteinExistence type="predicted"/>
<name>A0A5C5YRJ2_9BACT</name>
<feature type="domain" description="BON" evidence="1">
    <location>
        <begin position="33"/>
        <end position="95"/>
    </location>
</feature>
<keyword evidence="3" id="KW-1185">Reference proteome</keyword>
<evidence type="ECO:0000313" key="3">
    <source>
        <dbReference type="Proteomes" id="UP000318478"/>
    </source>
</evidence>
<dbReference type="AlphaFoldDB" id="A0A5C5YRJ2"/>
<evidence type="ECO:0000313" key="2">
    <source>
        <dbReference type="EMBL" id="TWT77546.1"/>
    </source>
</evidence>
<evidence type="ECO:0000259" key="1">
    <source>
        <dbReference type="Pfam" id="PF04972"/>
    </source>
</evidence>